<name>A0ABW0MTZ3_9BURK</name>
<keyword evidence="3" id="KW-1185">Reference proteome</keyword>
<dbReference type="Proteomes" id="UP001596101">
    <property type="component" value="Unassembled WGS sequence"/>
</dbReference>
<evidence type="ECO:0000256" key="1">
    <source>
        <dbReference type="SAM" id="SignalP"/>
    </source>
</evidence>
<protein>
    <submittedName>
        <fullName evidence="2">Uncharacterized protein</fullName>
    </submittedName>
</protein>
<organism evidence="2 3">
    <name type="scientific">Massilia suwonensis</name>
    <dbReference type="NCBI Taxonomy" id="648895"/>
    <lineage>
        <taxon>Bacteria</taxon>
        <taxon>Pseudomonadati</taxon>
        <taxon>Pseudomonadota</taxon>
        <taxon>Betaproteobacteria</taxon>
        <taxon>Burkholderiales</taxon>
        <taxon>Oxalobacteraceae</taxon>
        <taxon>Telluria group</taxon>
        <taxon>Massilia</taxon>
    </lineage>
</organism>
<dbReference type="EMBL" id="JBHSMR010000014">
    <property type="protein sequence ID" value="MFC5480747.1"/>
    <property type="molecule type" value="Genomic_DNA"/>
</dbReference>
<gene>
    <name evidence="2" type="ORF">ACFPQ5_21295</name>
</gene>
<reference evidence="3" key="1">
    <citation type="journal article" date="2019" name="Int. J. Syst. Evol. Microbiol.">
        <title>The Global Catalogue of Microorganisms (GCM) 10K type strain sequencing project: providing services to taxonomists for standard genome sequencing and annotation.</title>
        <authorList>
            <consortium name="The Broad Institute Genomics Platform"/>
            <consortium name="The Broad Institute Genome Sequencing Center for Infectious Disease"/>
            <person name="Wu L."/>
            <person name="Ma J."/>
        </authorList>
    </citation>
    <scope>NUCLEOTIDE SEQUENCE [LARGE SCALE GENOMIC DNA]</scope>
    <source>
        <strain evidence="3">CCUG 43111</strain>
    </source>
</reference>
<feature type="chain" id="PRO_5046399625" evidence="1">
    <location>
        <begin position="24"/>
        <end position="150"/>
    </location>
</feature>
<comment type="caution">
    <text evidence="2">The sequence shown here is derived from an EMBL/GenBank/DDBJ whole genome shotgun (WGS) entry which is preliminary data.</text>
</comment>
<feature type="signal peptide" evidence="1">
    <location>
        <begin position="1"/>
        <end position="23"/>
    </location>
</feature>
<proteinExistence type="predicted"/>
<dbReference type="RefSeq" id="WP_379760560.1">
    <property type="nucleotide sequence ID" value="NZ_JBHSMR010000014.1"/>
</dbReference>
<evidence type="ECO:0000313" key="3">
    <source>
        <dbReference type="Proteomes" id="UP001596101"/>
    </source>
</evidence>
<accession>A0ABW0MTZ3</accession>
<keyword evidence="1" id="KW-0732">Signal</keyword>
<sequence>MYTRRTFLAFAAAAQLVSPNVRAAAVPPGAAGRLALARLPTVLPLAYPGRDIHFHNDLAAGRLAILDLRYDLDRALGPASLLDGARRAAGSRQAGDFYAYALTMQPAIRDEEALRRYMEWYGATGRGELPPAARDIELLRLRFGVLTGER</sequence>
<evidence type="ECO:0000313" key="2">
    <source>
        <dbReference type="EMBL" id="MFC5480747.1"/>
    </source>
</evidence>